<sequence>MTTDSRLPIEPITDPRTAFAFLLGVLFNQRMRADQAWPAPHRLAERIRGIAPAHVLALGPDAFAGRFGAAPAIHPFRRTMASRAYAAAELVAARYDGDARRIWAGASAEEFVRRLHEFEGVGERKALVALFVITRQLGIRLAGTAAGYSIRGCGKLAELFHPHHEPLLT</sequence>
<dbReference type="GO" id="GO:0003824">
    <property type="term" value="F:catalytic activity"/>
    <property type="evidence" value="ECO:0007669"/>
    <property type="project" value="InterPro"/>
</dbReference>
<dbReference type="EMBL" id="BOMH01000037">
    <property type="protein sequence ID" value="GID67033.1"/>
    <property type="molecule type" value="Genomic_DNA"/>
</dbReference>
<evidence type="ECO:0008006" key="3">
    <source>
        <dbReference type="Google" id="ProtNLM"/>
    </source>
</evidence>
<comment type="caution">
    <text evidence="1">The sequence shown here is derived from an EMBL/GenBank/DDBJ whole genome shotgun (WGS) entry which is preliminary data.</text>
</comment>
<dbReference type="Proteomes" id="UP000619479">
    <property type="component" value="Unassembled WGS sequence"/>
</dbReference>
<reference evidence="1" key="1">
    <citation type="submission" date="2021-01" db="EMBL/GenBank/DDBJ databases">
        <title>Whole genome shotgun sequence of Actinoplanes cyaneus NBRC 14990.</title>
        <authorList>
            <person name="Komaki H."/>
            <person name="Tamura T."/>
        </authorList>
    </citation>
    <scope>NUCLEOTIDE SEQUENCE</scope>
    <source>
        <strain evidence="1">NBRC 14990</strain>
    </source>
</reference>
<dbReference type="RefSeq" id="WP_203744332.1">
    <property type="nucleotide sequence ID" value="NZ_BAAAUC010000004.1"/>
</dbReference>
<evidence type="ECO:0000313" key="1">
    <source>
        <dbReference type="EMBL" id="GID67033.1"/>
    </source>
</evidence>
<dbReference type="InterPro" id="IPR011257">
    <property type="entry name" value="DNA_glycosylase"/>
</dbReference>
<name>A0A919IPA0_9ACTN</name>
<proteinExistence type="predicted"/>
<dbReference type="AlphaFoldDB" id="A0A919IPA0"/>
<dbReference type="GO" id="GO:0006281">
    <property type="term" value="P:DNA repair"/>
    <property type="evidence" value="ECO:0007669"/>
    <property type="project" value="InterPro"/>
</dbReference>
<keyword evidence="2" id="KW-1185">Reference proteome</keyword>
<organism evidence="1 2">
    <name type="scientific">Actinoplanes cyaneus</name>
    <dbReference type="NCBI Taxonomy" id="52696"/>
    <lineage>
        <taxon>Bacteria</taxon>
        <taxon>Bacillati</taxon>
        <taxon>Actinomycetota</taxon>
        <taxon>Actinomycetes</taxon>
        <taxon>Micromonosporales</taxon>
        <taxon>Micromonosporaceae</taxon>
        <taxon>Actinoplanes</taxon>
    </lineage>
</organism>
<dbReference type="SUPFAM" id="SSF48150">
    <property type="entry name" value="DNA-glycosylase"/>
    <property type="match status" value="1"/>
</dbReference>
<evidence type="ECO:0000313" key="2">
    <source>
        <dbReference type="Proteomes" id="UP000619479"/>
    </source>
</evidence>
<protein>
    <recommendedName>
        <fullName evidence="3">HhH-GPD domain-containing protein</fullName>
    </recommendedName>
</protein>
<gene>
    <name evidence="1" type="ORF">Acy02nite_49140</name>
</gene>
<accession>A0A919IPA0</accession>